<dbReference type="PANTHER" id="PTHR36443:SF1">
    <property type="entry name" value="BSR5223 PROTEIN"/>
    <property type="match status" value="1"/>
</dbReference>
<dbReference type="eggNOG" id="ENOG5030ID4">
    <property type="taxonomic scope" value="Bacteria"/>
</dbReference>
<dbReference type="AlphaFoldDB" id="Q1II60"/>
<dbReference type="EMBL" id="CP000360">
    <property type="protein sequence ID" value="ABF43440.1"/>
    <property type="molecule type" value="Genomic_DNA"/>
</dbReference>
<dbReference type="STRING" id="204669.Acid345_4440"/>
<dbReference type="EnsemblBacteria" id="ABF43440">
    <property type="protein sequence ID" value="ABF43440"/>
    <property type="gene ID" value="Acid345_4440"/>
</dbReference>
<proteinExistence type="predicted"/>
<name>Q1II60_KORVE</name>
<dbReference type="HOGENOM" id="CLU_181383_1_1_0"/>
<accession>Q1II60</accession>
<dbReference type="Proteomes" id="UP000002432">
    <property type="component" value="Chromosome"/>
</dbReference>
<protein>
    <recommendedName>
        <fullName evidence="4">DUF2905 domain-containing protein</fullName>
    </recommendedName>
</protein>
<keyword evidence="1" id="KW-1133">Transmembrane helix</keyword>
<dbReference type="KEGG" id="aba:Acid345_4440"/>
<feature type="transmembrane region" description="Helical" evidence="1">
    <location>
        <begin position="48"/>
        <end position="69"/>
    </location>
</feature>
<dbReference type="OrthoDB" id="123470at2"/>
<evidence type="ECO:0008006" key="4">
    <source>
        <dbReference type="Google" id="ProtNLM"/>
    </source>
</evidence>
<sequence length="74" mass="8032">MNDLGRAVILMGVVLVVIGGAILLIGRAGIPLGRLPGDISYRGKHTTFYFPVVTCIVISVVLSLISWLVQHFRK</sequence>
<keyword evidence="3" id="KW-1185">Reference proteome</keyword>
<gene>
    <name evidence="2" type="ordered locus">Acid345_4440</name>
</gene>
<dbReference type="Pfam" id="PF11146">
    <property type="entry name" value="DUF2905"/>
    <property type="match status" value="1"/>
</dbReference>
<organism evidence="2 3">
    <name type="scientific">Koribacter versatilis (strain Ellin345)</name>
    <dbReference type="NCBI Taxonomy" id="204669"/>
    <lineage>
        <taxon>Bacteria</taxon>
        <taxon>Pseudomonadati</taxon>
        <taxon>Acidobacteriota</taxon>
        <taxon>Terriglobia</taxon>
        <taxon>Terriglobales</taxon>
        <taxon>Candidatus Korobacteraceae</taxon>
        <taxon>Candidatus Korobacter</taxon>
    </lineage>
</organism>
<dbReference type="RefSeq" id="WP_011525237.1">
    <property type="nucleotide sequence ID" value="NC_008009.1"/>
</dbReference>
<dbReference type="PANTHER" id="PTHR36443">
    <property type="entry name" value="BSR5223 PROTEIN"/>
    <property type="match status" value="1"/>
</dbReference>
<keyword evidence="1" id="KW-0812">Transmembrane</keyword>
<dbReference type="InterPro" id="IPR021320">
    <property type="entry name" value="DUF2905"/>
</dbReference>
<evidence type="ECO:0000313" key="2">
    <source>
        <dbReference type="EMBL" id="ABF43440.1"/>
    </source>
</evidence>
<evidence type="ECO:0000256" key="1">
    <source>
        <dbReference type="SAM" id="Phobius"/>
    </source>
</evidence>
<keyword evidence="1" id="KW-0472">Membrane</keyword>
<feature type="transmembrane region" description="Helical" evidence="1">
    <location>
        <begin position="7"/>
        <end position="28"/>
    </location>
</feature>
<evidence type="ECO:0000313" key="3">
    <source>
        <dbReference type="Proteomes" id="UP000002432"/>
    </source>
</evidence>
<reference evidence="2 3" key="1">
    <citation type="journal article" date="2009" name="Appl. Environ. Microbiol.">
        <title>Three genomes from the phylum Acidobacteria provide insight into the lifestyles of these microorganisms in soils.</title>
        <authorList>
            <person name="Ward N.L."/>
            <person name="Challacombe J.F."/>
            <person name="Janssen P.H."/>
            <person name="Henrissat B."/>
            <person name="Coutinho P.M."/>
            <person name="Wu M."/>
            <person name="Xie G."/>
            <person name="Haft D.H."/>
            <person name="Sait M."/>
            <person name="Badger J."/>
            <person name="Barabote R.D."/>
            <person name="Bradley B."/>
            <person name="Brettin T.S."/>
            <person name="Brinkac L.M."/>
            <person name="Bruce D."/>
            <person name="Creasy T."/>
            <person name="Daugherty S.C."/>
            <person name="Davidsen T.M."/>
            <person name="DeBoy R.T."/>
            <person name="Detter J.C."/>
            <person name="Dodson R.J."/>
            <person name="Durkin A.S."/>
            <person name="Ganapathy A."/>
            <person name="Gwinn-Giglio M."/>
            <person name="Han C.S."/>
            <person name="Khouri H."/>
            <person name="Kiss H."/>
            <person name="Kothari S.P."/>
            <person name="Madupu R."/>
            <person name="Nelson K.E."/>
            <person name="Nelson W.C."/>
            <person name="Paulsen I."/>
            <person name="Penn K."/>
            <person name="Ren Q."/>
            <person name="Rosovitz M.J."/>
            <person name="Selengut J.D."/>
            <person name="Shrivastava S."/>
            <person name="Sullivan S.A."/>
            <person name="Tapia R."/>
            <person name="Thompson L.S."/>
            <person name="Watkins K.L."/>
            <person name="Yang Q."/>
            <person name="Yu C."/>
            <person name="Zafar N."/>
            <person name="Zhou L."/>
            <person name="Kuske C.R."/>
        </authorList>
    </citation>
    <scope>NUCLEOTIDE SEQUENCE [LARGE SCALE GENOMIC DNA]</scope>
    <source>
        <strain evidence="2 3">Ellin345</strain>
    </source>
</reference>